<reference evidence="2 3" key="1">
    <citation type="journal article" date="2023" name="Commun. Biol.">
        <title>Reorganization of the ancestral sex-determining regions during the evolution of trioecy in Pleodorina starrii.</title>
        <authorList>
            <person name="Takahashi K."/>
            <person name="Suzuki S."/>
            <person name="Kawai-Toyooka H."/>
            <person name="Yamamoto K."/>
            <person name="Hamaji T."/>
            <person name="Ootsuki R."/>
            <person name="Yamaguchi H."/>
            <person name="Kawachi M."/>
            <person name="Higashiyama T."/>
            <person name="Nozaki H."/>
        </authorList>
    </citation>
    <scope>NUCLEOTIDE SEQUENCE [LARGE SCALE GENOMIC DNA]</scope>
    <source>
        <strain evidence="2 3">NIES-4479</strain>
    </source>
</reference>
<gene>
    <name evidence="2" type="primary">PLEST001484</name>
    <name evidence="2" type="ORF">PLESTB_000510900</name>
</gene>
<protein>
    <recommendedName>
        <fullName evidence="1">Apple domain-containing protein</fullName>
    </recommendedName>
</protein>
<proteinExistence type="predicted"/>
<dbReference type="Gene3D" id="3.50.4.10">
    <property type="entry name" value="Hepatocyte Growth Factor"/>
    <property type="match status" value="2"/>
</dbReference>
<feature type="domain" description="Apple" evidence="1">
    <location>
        <begin position="213"/>
        <end position="255"/>
    </location>
</feature>
<evidence type="ECO:0000259" key="1">
    <source>
        <dbReference type="Pfam" id="PF14295"/>
    </source>
</evidence>
<dbReference type="Pfam" id="PF14295">
    <property type="entry name" value="PAN_4"/>
    <property type="match status" value="2"/>
</dbReference>
<keyword evidence="3" id="KW-1185">Reference proteome</keyword>
<dbReference type="PANTHER" id="PTHR46873">
    <property type="entry name" value="EXPRESSED PROTEIN"/>
    <property type="match status" value="1"/>
</dbReference>
<comment type="caution">
    <text evidence="2">The sequence shown here is derived from an EMBL/GenBank/DDBJ whole genome shotgun (WGS) entry which is preliminary data.</text>
</comment>
<name>A0A9W6BHC4_9CHLO</name>
<evidence type="ECO:0000313" key="3">
    <source>
        <dbReference type="Proteomes" id="UP001165080"/>
    </source>
</evidence>
<feature type="domain" description="Apple" evidence="1">
    <location>
        <begin position="45"/>
        <end position="93"/>
    </location>
</feature>
<dbReference type="AlphaFoldDB" id="A0A9W6BHC4"/>
<accession>A0A9W6BHC4</accession>
<dbReference type="InterPro" id="IPR003609">
    <property type="entry name" value="Pan_app"/>
</dbReference>
<dbReference type="EMBL" id="BRXU01000004">
    <property type="protein sequence ID" value="GLC51516.1"/>
    <property type="molecule type" value="Genomic_DNA"/>
</dbReference>
<organism evidence="2 3">
    <name type="scientific">Pleodorina starrii</name>
    <dbReference type="NCBI Taxonomy" id="330485"/>
    <lineage>
        <taxon>Eukaryota</taxon>
        <taxon>Viridiplantae</taxon>
        <taxon>Chlorophyta</taxon>
        <taxon>core chlorophytes</taxon>
        <taxon>Chlorophyceae</taxon>
        <taxon>CS clade</taxon>
        <taxon>Chlamydomonadales</taxon>
        <taxon>Volvocaceae</taxon>
        <taxon>Pleodorina</taxon>
    </lineage>
</organism>
<evidence type="ECO:0000313" key="2">
    <source>
        <dbReference type="EMBL" id="GLC51516.1"/>
    </source>
</evidence>
<dbReference type="Proteomes" id="UP001165080">
    <property type="component" value="Unassembled WGS sequence"/>
</dbReference>
<sequence length="285" mass="30723">MHRASHVCVRAGGVGAAAPPSSVIAVANRDVEGSVVVDADEENSYQPTATGCRDQCLNTTGCNIWVWCGAVSGCANAGSYNRDVWRYQQCWLKYDTPPRPGSRGKFPRAKNLPDQPTGWMSGTTVQNVTDAAPFPQQAYGCNCQSNYTYDNYRFLGVCARLQDYGSACMVDSTCRNAPSTGTPASCASLQPCTVLLDTDLQEQGILVAGDRNSADSAEDCCDQCASIKGCNSWTWCSDSAGCDGERFRFRQCWLKQADPTNLQPKKGYGGSPGWISGVRMAWLPA</sequence>
<dbReference type="PANTHER" id="PTHR46873:SF1">
    <property type="entry name" value="EXPRESSED PROTEIN"/>
    <property type="match status" value="1"/>
</dbReference>